<feature type="compositionally biased region" description="Low complexity" evidence="6">
    <location>
        <begin position="461"/>
        <end position="477"/>
    </location>
</feature>
<dbReference type="SUPFAM" id="SSF57184">
    <property type="entry name" value="Growth factor receptor domain"/>
    <property type="match status" value="1"/>
</dbReference>
<feature type="region of interest" description="Disordered" evidence="6">
    <location>
        <begin position="269"/>
        <end position="344"/>
    </location>
</feature>
<evidence type="ECO:0000256" key="6">
    <source>
        <dbReference type="SAM" id="MobiDB-lite"/>
    </source>
</evidence>
<feature type="region of interest" description="Disordered" evidence="6">
    <location>
        <begin position="227"/>
        <end position="253"/>
    </location>
</feature>
<feature type="transmembrane region" description="Helical" evidence="7">
    <location>
        <begin position="102"/>
        <end position="124"/>
    </location>
</feature>
<feature type="disulfide bond" evidence="5">
    <location>
        <begin position="1112"/>
        <end position="1129"/>
    </location>
</feature>
<evidence type="ECO:0000256" key="3">
    <source>
        <dbReference type="ARBA" id="ARBA00022737"/>
    </source>
</evidence>
<evidence type="ECO:0000259" key="8">
    <source>
        <dbReference type="PROSITE" id="PS50026"/>
    </source>
</evidence>
<dbReference type="InterPro" id="IPR018097">
    <property type="entry name" value="EGF_Ca-bd_CS"/>
</dbReference>
<evidence type="ECO:0000256" key="7">
    <source>
        <dbReference type="SAM" id="Phobius"/>
    </source>
</evidence>
<reference evidence="9" key="2">
    <citation type="submission" date="2020-05" db="UniProtKB">
        <authorList>
            <consortium name="EnsemblMetazoa"/>
        </authorList>
    </citation>
    <scope>IDENTIFICATION</scope>
    <source>
        <strain evidence="9">maculatus3</strain>
    </source>
</reference>
<dbReference type="Pfam" id="PF07645">
    <property type="entry name" value="EGF_CA"/>
    <property type="match status" value="1"/>
</dbReference>
<dbReference type="InterPro" id="IPR001881">
    <property type="entry name" value="EGF-like_Ca-bd_dom"/>
</dbReference>
<feature type="region of interest" description="Disordered" evidence="6">
    <location>
        <begin position="142"/>
        <end position="171"/>
    </location>
</feature>
<evidence type="ECO:0000256" key="1">
    <source>
        <dbReference type="ARBA" id="ARBA00022536"/>
    </source>
</evidence>
<dbReference type="VEuPathDB" id="VectorBase:AMAM012446"/>
<feature type="compositionally biased region" description="Polar residues" evidence="6">
    <location>
        <begin position="773"/>
        <end position="793"/>
    </location>
</feature>
<dbReference type="InterPro" id="IPR000742">
    <property type="entry name" value="EGF"/>
</dbReference>
<protein>
    <recommendedName>
        <fullName evidence="8">EGF-like domain-containing protein</fullName>
    </recommendedName>
</protein>
<evidence type="ECO:0000313" key="10">
    <source>
        <dbReference type="Proteomes" id="UP000075901"/>
    </source>
</evidence>
<evidence type="ECO:0000313" key="9">
    <source>
        <dbReference type="EnsemblMetazoa" id="AMAM012446-PA"/>
    </source>
</evidence>
<name>A0A182SSD5_9DIPT</name>
<feature type="region of interest" description="Disordered" evidence="6">
    <location>
        <begin position="360"/>
        <end position="498"/>
    </location>
</feature>
<feature type="compositionally biased region" description="Polar residues" evidence="6">
    <location>
        <begin position="662"/>
        <end position="672"/>
    </location>
</feature>
<sequence length="1388" mass="148255">MDGKRACEWEKTYAGIEFFSTRSADPDQGERNRLQLQVSLSGPIACGRGLVLVVEKLTNPQEEALTEEIFKFENVSYLSCYIVMPANGHNCWESPTSVQMYIYRLIAAMLMCLCLTAVATASTIPKQTTSCSTSQDCSIRPHLPDAPLAGKSKRSAAPIMNELTPRSSTGDRSLLSVAFDSNSNSVLETSGGPSGRNGKDLLDESYQRTKELAMNISNVQRAVLASQQQRPPPFRVQSPVPPQGSRQNPNPDIQDIITGIVKLLNGNVNVHANPQPTRRHSATRINNRGPPRISEAQPLPNEYEGELGAPTSTRPLLQQEQAPQSGGPSQGPRPDHPVRPFLTGVPIPEQIVPSMQQTYRPGFVSQNRPPWQRPKPRPPISPNRRPIPPYKPYPTSLDYRPDPSNYDGSGPSNAGPIAIPTTNDGGNAIDNVTEKVIEDPPYELPSAGGNYPTTTQATSETNPEVDVTTTTTTASNADSEDDQPSEGSKKRRPTPVPTEVLYTIESATSAASVMPASGPNGESYDPEVVPSVYEINSIEYLPSSGVLEPTPSTSTSAIVTSSTGVLEPSSSGEGDHSIAITPTPTLLPTTETSTVAKTKTTTTTTTNPAPTESTTSDVISPTKSSTSTSTDTTKPPDYRFQPRPGLVLDDPDFKPGGGAGSGTSNSIRTQNLPPFANRPEIYTAPPPGSAGSGSGGARPPNYGEIFDVTLSAIQGPGGAGGSGSQQTIKINPYYNRPGQGAGPEASIILTGTGTDGFVSIDGKRSYIDLFGTETQRGQKTQIQPTPTRSSGPPASTVRPKPPKLGPTPPALQPGIVGTGYAVPETESPVHAGPIGGNKQPSGGAGQLHRAPSVHQSRPKYPGALGLPPVRIDTCIVGDDSTCDQAQNERCKTENGVSSCHCRPGYARRKHREPCRRIVSLMLSMRVDKIYERRIHWDVSLADRGSEKYQQLSYEAIRAMDSAMSMTPFSDEFLEARINGIYTVNPAAGSSAAGSSSGAVFVNYTVNLDENAETLRPALRSDIQRHLLGVIHRRNNNIGNSALYVEAPTGAVSSVQDVDECTSDELNDCDEEAHCTNLFGTFRCECNVGFRDPWADQPQRAGRECLSCPESYCTNRGTCSYDNANNRQVCKCLGSYYGTQCEIDGEVLGVAVGASVAAVIIIVLTLICLVMWSRKWQREHKNAMGSPVFGYLGNGQVKTPVMGQAPYQVTLEDRMRWAQIADVMAQANHYAAEPVAGRPSSAMFGYPNLQTIGSMNTLSLHGTLPMHTGTLPPVPLPRTLGLNRNGMRTLENSSSSEEEDRADLLGRNFNVPRPKSRSNASVTSGIYYDVDYAPTGAEQLYGGGSTLGGTIGGGGLTGGGGGGTTKSQSSIPMSTYTSSGRPLQSTYYK</sequence>
<comment type="caution">
    <text evidence="5">Lacks conserved residue(s) required for the propagation of feature annotation.</text>
</comment>
<feature type="transmembrane region" description="Helical" evidence="7">
    <location>
        <begin position="1146"/>
        <end position="1171"/>
    </location>
</feature>
<dbReference type="PROSITE" id="PS01187">
    <property type="entry name" value="EGF_CA"/>
    <property type="match status" value="1"/>
</dbReference>
<keyword evidence="4 5" id="KW-1015">Disulfide bond</keyword>
<dbReference type="InterPro" id="IPR000152">
    <property type="entry name" value="EGF-type_Asp/Asn_hydroxyl_site"/>
</dbReference>
<evidence type="ECO:0000256" key="5">
    <source>
        <dbReference type="PROSITE-ProRule" id="PRU00076"/>
    </source>
</evidence>
<feature type="compositionally biased region" description="Pro residues" evidence="6">
    <location>
        <begin position="230"/>
        <end position="242"/>
    </location>
</feature>
<feature type="region of interest" description="Disordered" evidence="6">
    <location>
        <begin position="773"/>
        <end position="864"/>
    </location>
</feature>
<keyword evidence="7" id="KW-1133">Transmembrane helix</keyword>
<dbReference type="InterPro" id="IPR049883">
    <property type="entry name" value="NOTCH1_EGF-like"/>
</dbReference>
<keyword evidence="1 5" id="KW-0245">EGF-like domain</keyword>
<dbReference type="InterPro" id="IPR009030">
    <property type="entry name" value="Growth_fac_rcpt_cys_sf"/>
</dbReference>
<feature type="domain" description="EGF-like" evidence="8">
    <location>
        <begin position="1056"/>
        <end position="1095"/>
    </location>
</feature>
<organism evidence="9 10">
    <name type="scientific">Anopheles maculatus</name>
    <dbReference type="NCBI Taxonomy" id="74869"/>
    <lineage>
        <taxon>Eukaryota</taxon>
        <taxon>Metazoa</taxon>
        <taxon>Ecdysozoa</taxon>
        <taxon>Arthropoda</taxon>
        <taxon>Hexapoda</taxon>
        <taxon>Insecta</taxon>
        <taxon>Pterygota</taxon>
        <taxon>Neoptera</taxon>
        <taxon>Endopterygota</taxon>
        <taxon>Diptera</taxon>
        <taxon>Nematocera</taxon>
        <taxon>Culicoidea</taxon>
        <taxon>Culicidae</taxon>
        <taxon>Anophelinae</taxon>
        <taxon>Anopheles</taxon>
        <taxon>Anopheles maculatus group</taxon>
    </lineage>
</organism>
<dbReference type="PROSITE" id="PS00022">
    <property type="entry name" value="EGF_1"/>
    <property type="match status" value="1"/>
</dbReference>
<evidence type="ECO:0000256" key="2">
    <source>
        <dbReference type="ARBA" id="ARBA00022729"/>
    </source>
</evidence>
<dbReference type="Proteomes" id="UP000075901">
    <property type="component" value="Unassembled WGS sequence"/>
</dbReference>
<dbReference type="CDD" id="cd00054">
    <property type="entry name" value="EGF_CA"/>
    <property type="match status" value="1"/>
</dbReference>
<dbReference type="GO" id="GO:0005509">
    <property type="term" value="F:calcium ion binding"/>
    <property type="evidence" value="ECO:0007669"/>
    <property type="project" value="InterPro"/>
</dbReference>
<accession>A0A182SSD5</accession>
<dbReference type="SMART" id="SM00179">
    <property type="entry name" value="EGF_CA"/>
    <property type="match status" value="1"/>
</dbReference>
<keyword evidence="7" id="KW-0812">Transmembrane</keyword>
<feature type="compositionally biased region" description="Polar residues" evidence="6">
    <location>
        <begin position="451"/>
        <end position="460"/>
    </location>
</feature>
<feature type="region of interest" description="Disordered" evidence="6">
    <location>
        <begin position="564"/>
        <end position="703"/>
    </location>
</feature>
<dbReference type="PANTHER" id="PTHR24039">
    <property type="entry name" value="FIBRILLIN-RELATED"/>
    <property type="match status" value="1"/>
</dbReference>
<dbReference type="Gene3D" id="2.10.25.10">
    <property type="entry name" value="Laminin"/>
    <property type="match status" value="2"/>
</dbReference>
<feature type="compositionally biased region" description="Polar residues" evidence="6">
    <location>
        <begin position="1365"/>
        <end position="1388"/>
    </location>
</feature>
<dbReference type="FunFam" id="2.10.25.10:FF:000672">
    <property type="entry name" value="Uncharacterized protein, isoform C"/>
    <property type="match status" value="1"/>
</dbReference>
<feature type="compositionally biased region" description="Low complexity" evidence="6">
    <location>
        <begin position="581"/>
        <end position="635"/>
    </location>
</feature>
<dbReference type="EnsemblMetazoa" id="AMAM012446-RA">
    <property type="protein sequence ID" value="AMAM012446-PA"/>
    <property type="gene ID" value="AMAM012446"/>
</dbReference>
<keyword evidence="7" id="KW-0472">Membrane</keyword>
<dbReference type="PROSITE" id="PS50026">
    <property type="entry name" value="EGF_3"/>
    <property type="match status" value="2"/>
</dbReference>
<feature type="region of interest" description="Disordered" evidence="6">
    <location>
        <begin position="1357"/>
        <end position="1388"/>
    </location>
</feature>
<feature type="domain" description="EGF-like" evidence="8">
    <location>
        <begin position="1105"/>
        <end position="1141"/>
    </location>
</feature>
<dbReference type="SMART" id="SM00181">
    <property type="entry name" value="EGF"/>
    <property type="match status" value="3"/>
</dbReference>
<dbReference type="PANTHER" id="PTHR24039:SF52">
    <property type="entry name" value="EGF-LIKE DOMAIN-CONTAINING PROTEIN"/>
    <property type="match status" value="1"/>
</dbReference>
<feature type="compositionally biased region" description="Low complexity" evidence="6">
    <location>
        <begin position="318"/>
        <end position="332"/>
    </location>
</feature>
<feature type="disulfide bond" evidence="5">
    <location>
        <begin position="1131"/>
        <end position="1140"/>
    </location>
</feature>
<keyword evidence="2" id="KW-0732">Signal</keyword>
<proteinExistence type="predicted"/>
<feature type="compositionally biased region" description="Pro residues" evidence="6">
    <location>
        <begin position="371"/>
        <end position="392"/>
    </location>
</feature>
<evidence type="ECO:0000256" key="4">
    <source>
        <dbReference type="ARBA" id="ARBA00023157"/>
    </source>
</evidence>
<keyword evidence="10" id="KW-1185">Reference proteome</keyword>
<keyword evidence="3" id="KW-0677">Repeat</keyword>
<reference evidence="10" key="1">
    <citation type="submission" date="2013-09" db="EMBL/GenBank/DDBJ databases">
        <title>The Genome Sequence of Anopheles maculatus species B.</title>
        <authorList>
            <consortium name="The Broad Institute Genomics Platform"/>
            <person name="Neafsey D.E."/>
            <person name="Besansky N."/>
            <person name="Howell P."/>
            <person name="Walton C."/>
            <person name="Young S.K."/>
            <person name="Zeng Q."/>
            <person name="Gargeya S."/>
            <person name="Fitzgerald M."/>
            <person name="Haas B."/>
            <person name="Abouelleil A."/>
            <person name="Allen A.W."/>
            <person name="Alvarado L."/>
            <person name="Arachchi H.M."/>
            <person name="Berlin A.M."/>
            <person name="Chapman S.B."/>
            <person name="Gainer-Dewar J."/>
            <person name="Goldberg J."/>
            <person name="Griggs A."/>
            <person name="Gujja S."/>
            <person name="Hansen M."/>
            <person name="Howarth C."/>
            <person name="Imamovic A."/>
            <person name="Ireland A."/>
            <person name="Larimer J."/>
            <person name="McCowan C."/>
            <person name="Murphy C."/>
            <person name="Pearson M."/>
            <person name="Poon T.W."/>
            <person name="Priest M."/>
            <person name="Roberts A."/>
            <person name="Saif S."/>
            <person name="Shea T."/>
            <person name="Sisk P."/>
            <person name="Sykes S."/>
            <person name="Wortman J."/>
            <person name="Nusbaum C."/>
            <person name="Birren B."/>
        </authorList>
    </citation>
    <scope>NUCLEOTIDE SEQUENCE [LARGE SCALE GENOMIC DNA]</scope>
    <source>
        <strain evidence="10">maculatus3</strain>
    </source>
</reference>
<dbReference type="PROSITE" id="PS00010">
    <property type="entry name" value="ASX_HYDROXYL"/>
    <property type="match status" value="1"/>
</dbReference>
<feature type="compositionally biased region" description="Pro residues" evidence="6">
    <location>
        <begin position="802"/>
        <end position="811"/>
    </location>
</feature>